<keyword evidence="5" id="KW-1185">Reference proteome</keyword>
<evidence type="ECO:0000256" key="1">
    <source>
        <dbReference type="ARBA" id="ARBA00022801"/>
    </source>
</evidence>
<dbReference type="PANTHER" id="PTHR48081:SF6">
    <property type="entry name" value="PEPTIDASE S9 PROLYL OLIGOPEPTIDASE CATALYTIC DOMAIN-CONTAINING PROTEIN"/>
    <property type="match status" value="1"/>
</dbReference>
<feature type="transmembrane region" description="Helical" evidence="2">
    <location>
        <begin position="12"/>
        <end position="33"/>
    </location>
</feature>
<dbReference type="Pfam" id="PF07859">
    <property type="entry name" value="Abhydrolase_3"/>
    <property type="match status" value="1"/>
</dbReference>
<dbReference type="RefSeq" id="WP_126674180.1">
    <property type="nucleotide sequence ID" value="NZ_RYZR01000006.1"/>
</dbReference>
<keyword evidence="2" id="KW-0472">Membrane</keyword>
<dbReference type="PANTHER" id="PTHR48081">
    <property type="entry name" value="AB HYDROLASE SUPERFAMILY PROTEIN C4A8.06C"/>
    <property type="match status" value="1"/>
</dbReference>
<organism evidence="4 5">
    <name type="scientific">Dyella dinghuensis</name>
    <dbReference type="NCBI Taxonomy" id="1920169"/>
    <lineage>
        <taxon>Bacteria</taxon>
        <taxon>Pseudomonadati</taxon>
        <taxon>Pseudomonadota</taxon>
        <taxon>Gammaproteobacteria</taxon>
        <taxon>Lysobacterales</taxon>
        <taxon>Rhodanobacteraceae</taxon>
        <taxon>Dyella</taxon>
    </lineage>
</organism>
<dbReference type="InterPro" id="IPR029058">
    <property type="entry name" value="AB_hydrolase_fold"/>
</dbReference>
<comment type="caution">
    <text evidence="4">The sequence shown here is derived from an EMBL/GenBank/DDBJ whole genome shotgun (WGS) entry which is preliminary data.</text>
</comment>
<gene>
    <name evidence="4" type="ORF">EKH79_12645</name>
</gene>
<reference evidence="4 5" key="1">
    <citation type="submission" date="2018-12" db="EMBL/GenBank/DDBJ databases">
        <title>Dyella dinghuensis sp. nov. DHOA06 and Dyella choica sp. nov. 4M-K27, isolated from forest soil.</title>
        <authorList>
            <person name="Qiu L.-H."/>
            <person name="Gao Z.-H."/>
        </authorList>
    </citation>
    <scope>NUCLEOTIDE SEQUENCE [LARGE SCALE GENOMIC DNA]</scope>
    <source>
        <strain evidence="4 5">DHOA06</strain>
    </source>
</reference>
<keyword evidence="2" id="KW-1133">Transmembrane helix</keyword>
<proteinExistence type="predicted"/>
<keyword evidence="2" id="KW-0812">Transmembrane</keyword>
<protein>
    <submittedName>
        <fullName evidence="4">Alpha/beta hydrolase</fullName>
    </submittedName>
</protein>
<dbReference type="OrthoDB" id="9806180at2"/>
<sequence>MTVVGSARYRLLRVLAVLLITIVIAAAALFVAFKCSPWPSVLLIRREFSRSGIESDAALSHRVPPGIRTQAAIQYDPSDPSALLDIYRPAALDGRALPVVFWIHGGGYIAGSRTEMANYARILAAGGYAVVAVDYPLAPEHPYPVPVVALNRALTFLSDNATRLKLDRNQFVLAGDSAGAQLAAQVALLVSSPDYAKATGMHPGIARSQLLGTVLFCGPYDGRAIVSEASSSWLARAFVWSYLGSPNPPVSTLDVFSVASHVTPEFPASFISVGNVDALAAQSYALADALRHQGVHVETLFYPASYKPPLDHEYQFDLTLPESNDALKQTQAFLLELTTHKNSP</sequence>
<evidence type="ECO:0000256" key="2">
    <source>
        <dbReference type="SAM" id="Phobius"/>
    </source>
</evidence>
<dbReference type="InterPro" id="IPR050300">
    <property type="entry name" value="GDXG_lipolytic_enzyme"/>
</dbReference>
<name>A0A3S0RDK9_9GAMM</name>
<dbReference type="SUPFAM" id="SSF53474">
    <property type="entry name" value="alpha/beta-Hydrolases"/>
    <property type="match status" value="1"/>
</dbReference>
<dbReference type="Gene3D" id="3.40.50.1820">
    <property type="entry name" value="alpha/beta hydrolase"/>
    <property type="match status" value="1"/>
</dbReference>
<evidence type="ECO:0000313" key="5">
    <source>
        <dbReference type="Proteomes" id="UP000267077"/>
    </source>
</evidence>
<evidence type="ECO:0000259" key="3">
    <source>
        <dbReference type="Pfam" id="PF07859"/>
    </source>
</evidence>
<evidence type="ECO:0000313" key="4">
    <source>
        <dbReference type="EMBL" id="RUL63244.1"/>
    </source>
</evidence>
<dbReference type="EMBL" id="RYZR01000006">
    <property type="protein sequence ID" value="RUL63244.1"/>
    <property type="molecule type" value="Genomic_DNA"/>
</dbReference>
<dbReference type="AlphaFoldDB" id="A0A3S0RDK9"/>
<dbReference type="InterPro" id="IPR013094">
    <property type="entry name" value="AB_hydrolase_3"/>
</dbReference>
<feature type="domain" description="Alpha/beta hydrolase fold-3" evidence="3">
    <location>
        <begin position="100"/>
        <end position="304"/>
    </location>
</feature>
<keyword evidence="1 4" id="KW-0378">Hydrolase</keyword>
<accession>A0A3S0RDK9</accession>
<dbReference type="GO" id="GO:0016787">
    <property type="term" value="F:hydrolase activity"/>
    <property type="evidence" value="ECO:0007669"/>
    <property type="project" value="UniProtKB-KW"/>
</dbReference>
<dbReference type="Proteomes" id="UP000267077">
    <property type="component" value="Unassembled WGS sequence"/>
</dbReference>